<organism evidence="2 3">
    <name type="scientific">Adlercreutzia mucosicola</name>
    <dbReference type="NCBI Taxonomy" id="580026"/>
    <lineage>
        <taxon>Bacteria</taxon>
        <taxon>Bacillati</taxon>
        <taxon>Actinomycetota</taxon>
        <taxon>Coriobacteriia</taxon>
        <taxon>Eggerthellales</taxon>
        <taxon>Eggerthellaceae</taxon>
        <taxon>Adlercreutzia</taxon>
    </lineage>
</organism>
<reference evidence="2 3" key="1">
    <citation type="submission" date="2019-12" db="EMBL/GenBank/DDBJ databases">
        <title>Microbes associate with the intestines of laboratory mice.</title>
        <authorList>
            <person name="Navarre W."/>
            <person name="Wong E."/>
        </authorList>
    </citation>
    <scope>NUCLEOTIDE SEQUENCE [LARGE SCALE GENOMIC DNA]</scope>
    <source>
        <strain evidence="2 3">NM66_B29</strain>
    </source>
</reference>
<comment type="caution">
    <text evidence="2">The sequence shown here is derived from an EMBL/GenBank/DDBJ whole genome shotgun (WGS) entry which is preliminary data.</text>
</comment>
<dbReference type="InterPro" id="IPR003593">
    <property type="entry name" value="AAA+_ATPase"/>
</dbReference>
<dbReference type="InterPro" id="IPR027417">
    <property type="entry name" value="P-loop_NTPase"/>
</dbReference>
<proteinExistence type="predicted"/>
<dbReference type="Gene3D" id="3.40.50.300">
    <property type="entry name" value="P-loop containing nucleotide triphosphate hydrolases"/>
    <property type="match status" value="2"/>
</dbReference>
<gene>
    <name evidence="2" type="ORF">GKZ27_05535</name>
</gene>
<evidence type="ECO:0000313" key="2">
    <source>
        <dbReference type="EMBL" id="MVX60919.1"/>
    </source>
</evidence>
<dbReference type="OrthoDB" id="3175502at2"/>
<sequence>MDAFGITVPFDGDLSGIPTAYQQFGIISHNRDDAEKSWRLFDLVVDQGNAVLDDSEFIEAMNQVAALNGKVNFNDLTKILYMLNPHVFFPLHLANNALVKTRFGVDNQIIRHSAEGYVNYLHQLKEATDEAFWELSNSADPHFSDIPEQQESSEAPCNVSSRQGRNIILYGPPGTGKTHHVAATAWLIANGRDCSPCALRSLSHEDEKAAKAWYDGQLRQTNGQVAFTTFHQSFGYEEFIEGIRPIIADETSEGESELTYRYEDGIFKSFCKRAARPIVLGGAEDLGLNSNPNIWKVSLDGTGPNPTRTDCLENGHIRIGWDDYGPTITGEIDYKDGGKQILNYFVNVMRRGDIVLSCYSATTVDAIGVITGDPEWHEEYDRLKRQRAVKWLAKDLALDIVDEFNLPTMTLSTIYRSKMSVGDALKVIQEHNGGDSISEPNDKPYIFVIDEINRGNVSKIFGELITLIEESKREGQPEAQCTILPYTKERFSVPSNVTIIGTMNTADRSLTQIDTALRRRFEFLEIAPDPSLLSENIEGIDLQKLLEAMNTRIAALYDREHLIGHSYLMGVDSFAELKNRFASRIIPLLQEYFYDDYEKIRLVLNDERDGDGFVVRDGLDERYLGNLGNLGNRDAPLTINDSTRWLPEHFMAIYGEALSTARSAETGEE</sequence>
<dbReference type="SMART" id="SM00382">
    <property type="entry name" value="AAA"/>
    <property type="match status" value="1"/>
</dbReference>
<dbReference type="InterPro" id="IPR011704">
    <property type="entry name" value="ATPase_dyneun-rel_AAA"/>
</dbReference>
<dbReference type="GO" id="GO:0005524">
    <property type="term" value="F:ATP binding"/>
    <property type="evidence" value="ECO:0007669"/>
    <property type="project" value="InterPro"/>
</dbReference>
<dbReference type="PANTHER" id="PTHR37291:SF1">
    <property type="entry name" value="TYPE IV METHYL-DIRECTED RESTRICTION ENZYME ECOKMCRB SUBUNIT"/>
    <property type="match status" value="1"/>
</dbReference>
<dbReference type="EMBL" id="WSRR01000009">
    <property type="protein sequence ID" value="MVX60919.1"/>
    <property type="molecule type" value="Genomic_DNA"/>
</dbReference>
<dbReference type="PANTHER" id="PTHR37291">
    <property type="entry name" value="5-METHYLCYTOSINE-SPECIFIC RESTRICTION ENZYME B"/>
    <property type="match status" value="1"/>
</dbReference>
<dbReference type="Pfam" id="PF07728">
    <property type="entry name" value="AAA_5"/>
    <property type="match status" value="1"/>
</dbReference>
<name>A0A6N8JPD3_9ACTN</name>
<evidence type="ECO:0000313" key="3">
    <source>
        <dbReference type="Proteomes" id="UP000463388"/>
    </source>
</evidence>
<dbReference type="InterPro" id="IPR052934">
    <property type="entry name" value="Methyl-DNA_Rec/Restrict_Enz"/>
</dbReference>
<keyword evidence="3" id="KW-1185">Reference proteome</keyword>
<accession>A0A6N8JPD3</accession>
<dbReference type="GO" id="GO:0016887">
    <property type="term" value="F:ATP hydrolysis activity"/>
    <property type="evidence" value="ECO:0007669"/>
    <property type="project" value="InterPro"/>
</dbReference>
<feature type="domain" description="AAA+ ATPase" evidence="1">
    <location>
        <begin position="163"/>
        <end position="531"/>
    </location>
</feature>
<dbReference type="Proteomes" id="UP000463388">
    <property type="component" value="Unassembled WGS sequence"/>
</dbReference>
<dbReference type="AlphaFoldDB" id="A0A6N8JPD3"/>
<dbReference type="SUPFAM" id="SSF52540">
    <property type="entry name" value="P-loop containing nucleoside triphosphate hydrolases"/>
    <property type="match status" value="1"/>
</dbReference>
<evidence type="ECO:0000259" key="1">
    <source>
        <dbReference type="SMART" id="SM00382"/>
    </source>
</evidence>
<protein>
    <submittedName>
        <fullName evidence="2">AAA domain-containing protein</fullName>
    </submittedName>
</protein>